<reference evidence="6" key="2">
    <citation type="journal article" date="2021" name="Microbiome">
        <title>Successional dynamics and alternative stable states in a saline activated sludge microbial community over 9 years.</title>
        <authorList>
            <person name="Wang Y."/>
            <person name="Ye J."/>
            <person name="Ju F."/>
            <person name="Liu L."/>
            <person name="Boyd J.A."/>
            <person name="Deng Y."/>
            <person name="Parks D.H."/>
            <person name="Jiang X."/>
            <person name="Yin X."/>
            <person name="Woodcroft B.J."/>
            <person name="Tyson G.W."/>
            <person name="Hugenholtz P."/>
            <person name="Polz M.F."/>
            <person name="Zhang T."/>
        </authorList>
    </citation>
    <scope>NUCLEOTIDE SEQUENCE</scope>
    <source>
        <strain evidence="6">HKST-UBA01</strain>
    </source>
</reference>
<comment type="caution">
    <text evidence="6">The sequence shown here is derived from an EMBL/GenBank/DDBJ whole genome shotgun (WGS) entry which is preliminary data.</text>
</comment>
<dbReference type="InterPro" id="IPR012902">
    <property type="entry name" value="N_methyl_site"/>
</dbReference>
<dbReference type="PRINTS" id="PR00885">
    <property type="entry name" value="BCTERIALGSPH"/>
</dbReference>
<dbReference type="Pfam" id="PF07963">
    <property type="entry name" value="N_methyl"/>
    <property type="match status" value="1"/>
</dbReference>
<dbReference type="InterPro" id="IPR045584">
    <property type="entry name" value="Pilin-like"/>
</dbReference>
<evidence type="ECO:0000256" key="1">
    <source>
        <dbReference type="ARBA" id="ARBA00004167"/>
    </source>
</evidence>
<gene>
    <name evidence="6" type="ORF">KC571_01900</name>
</gene>
<dbReference type="EMBL" id="JAGQKX010000035">
    <property type="protein sequence ID" value="MCA9390131.1"/>
    <property type="molecule type" value="Genomic_DNA"/>
</dbReference>
<comment type="subcellular location">
    <subcellularLocation>
        <location evidence="1">Membrane</location>
        <topology evidence="1">Single-pass membrane protein</topology>
    </subcellularLocation>
</comment>
<dbReference type="GO" id="GO:0015628">
    <property type="term" value="P:protein secretion by the type II secretion system"/>
    <property type="evidence" value="ECO:0007669"/>
    <property type="project" value="InterPro"/>
</dbReference>
<evidence type="ECO:0000256" key="3">
    <source>
        <dbReference type="ARBA" id="ARBA00022692"/>
    </source>
</evidence>
<dbReference type="GO" id="GO:0015627">
    <property type="term" value="C:type II protein secretion system complex"/>
    <property type="evidence" value="ECO:0007669"/>
    <property type="project" value="InterPro"/>
</dbReference>
<dbReference type="PANTHER" id="PTHR30093:SF44">
    <property type="entry name" value="TYPE II SECRETION SYSTEM CORE PROTEIN G"/>
    <property type="match status" value="1"/>
</dbReference>
<dbReference type="PANTHER" id="PTHR30093">
    <property type="entry name" value="GENERAL SECRETION PATHWAY PROTEIN G"/>
    <property type="match status" value="1"/>
</dbReference>
<dbReference type="Gene3D" id="3.30.700.10">
    <property type="entry name" value="Glycoprotein, Type 4 Pilin"/>
    <property type="match status" value="1"/>
</dbReference>
<accession>A0A955RP75</accession>
<organism evidence="6 7">
    <name type="scientific">candidate division WWE3 bacterium</name>
    <dbReference type="NCBI Taxonomy" id="2053526"/>
    <lineage>
        <taxon>Bacteria</taxon>
        <taxon>Katanobacteria</taxon>
    </lineage>
</organism>
<protein>
    <submittedName>
        <fullName evidence="6">Type II secretion system protein</fullName>
    </submittedName>
</protein>
<name>A0A955RP75_UNCKA</name>
<dbReference type="AlphaFoldDB" id="A0A955RP75"/>
<dbReference type="PROSITE" id="PS00409">
    <property type="entry name" value="PROKAR_NTER_METHYL"/>
    <property type="match status" value="1"/>
</dbReference>
<dbReference type="GO" id="GO:0016020">
    <property type="term" value="C:membrane"/>
    <property type="evidence" value="ECO:0007669"/>
    <property type="project" value="UniProtKB-SubCell"/>
</dbReference>
<sequence>MKTMKKGFTLIELLVVIAVLGILAAVVLVAINPQARLQDARNSGVRSDIGQIGTALEAYFTENNGAYPAALANLTADNQLKTLPTVPTGRGGTCTPATGNYTFTTSTSGNERAVSAQLEPCGSTGYYVYWTKCGKAREETSAPTAATADSVTC</sequence>
<keyword evidence="5" id="KW-0472">Membrane</keyword>
<evidence type="ECO:0000256" key="2">
    <source>
        <dbReference type="ARBA" id="ARBA00022481"/>
    </source>
</evidence>
<evidence type="ECO:0000256" key="5">
    <source>
        <dbReference type="ARBA" id="ARBA00023136"/>
    </source>
</evidence>
<reference evidence="6" key="1">
    <citation type="submission" date="2020-04" db="EMBL/GenBank/DDBJ databases">
        <authorList>
            <person name="Zhang T."/>
        </authorList>
    </citation>
    <scope>NUCLEOTIDE SEQUENCE</scope>
    <source>
        <strain evidence="6">HKST-UBA01</strain>
    </source>
</reference>
<evidence type="ECO:0000313" key="6">
    <source>
        <dbReference type="EMBL" id="MCA9390131.1"/>
    </source>
</evidence>
<keyword evidence="4" id="KW-1133">Transmembrane helix</keyword>
<evidence type="ECO:0000256" key="4">
    <source>
        <dbReference type="ARBA" id="ARBA00022989"/>
    </source>
</evidence>
<keyword evidence="3" id="KW-0812">Transmembrane</keyword>
<dbReference type="InterPro" id="IPR002416">
    <property type="entry name" value="T2SS_protein-GspH"/>
</dbReference>
<dbReference type="SUPFAM" id="SSF54523">
    <property type="entry name" value="Pili subunits"/>
    <property type="match status" value="1"/>
</dbReference>
<dbReference type="NCBIfam" id="TIGR02532">
    <property type="entry name" value="IV_pilin_GFxxxE"/>
    <property type="match status" value="1"/>
</dbReference>
<dbReference type="Proteomes" id="UP000701698">
    <property type="component" value="Unassembled WGS sequence"/>
</dbReference>
<evidence type="ECO:0000313" key="7">
    <source>
        <dbReference type="Proteomes" id="UP000701698"/>
    </source>
</evidence>
<keyword evidence="2" id="KW-0488">Methylation</keyword>
<proteinExistence type="predicted"/>